<keyword evidence="5 6" id="KW-0238">DNA-binding</keyword>
<dbReference type="Proteomes" id="UP000465112">
    <property type="component" value="Chromosome 22"/>
</dbReference>
<accession>A0A6A5EBD6</accession>
<dbReference type="Pfam" id="PF13359">
    <property type="entry name" value="DDE_Tnp_4"/>
    <property type="match status" value="1"/>
</dbReference>
<evidence type="ECO:0000256" key="6">
    <source>
        <dbReference type="PROSITE-ProRule" id="PRU00309"/>
    </source>
</evidence>
<protein>
    <recommendedName>
        <fullName evidence="7">THAP-type domain-containing protein</fullName>
    </recommendedName>
</protein>
<evidence type="ECO:0000259" key="7">
    <source>
        <dbReference type="PROSITE" id="PS50950"/>
    </source>
</evidence>
<keyword evidence="2" id="KW-0479">Metal-binding</keyword>
<dbReference type="EMBL" id="VHII01000022">
    <property type="protein sequence ID" value="KAF1373313.1"/>
    <property type="molecule type" value="Genomic_DNA"/>
</dbReference>
<dbReference type="GO" id="GO:0003677">
    <property type="term" value="F:DNA binding"/>
    <property type="evidence" value="ECO:0007669"/>
    <property type="project" value="UniProtKB-UniRule"/>
</dbReference>
<dbReference type="InterPro" id="IPR038441">
    <property type="entry name" value="THAP_Znf_sf"/>
</dbReference>
<dbReference type="PROSITE" id="PS50950">
    <property type="entry name" value="ZF_THAP"/>
    <property type="match status" value="1"/>
</dbReference>
<dbReference type="GO" id="GO:0008270">
    <property type="term" value="F:zinc ion binding"/>
    <property type="evidence" value="ECO:0007669"/>
    <property type="project" value="UniProtKB-KW"/>
</dbReference>
<organism evidence="8 9">
    <name type="scientific">Perca fluviatilis</name>
    <name type="common">European perch</name>
    <dbReference type="NCBI Taxonomy" id="8168"/>
    <lineage>
        <taxon>Eukaryota</taxon>
        <taxon>Metazoa</taxon>
        <taxon>Chordata</taxon>
        <taxon>Craniata</taxon>
        <taxon>Vertebrata</taxon>
        <taxon>Euteleostomi</taxon>
        <taxon>Actinopterygii</taxon>
        <taxon>Neopterygii</taxon>
        <taxon>Teleostei</taxon>
        <taxon>Neoteleostei</taxon>
        <taxon>Acanthomorphata</taxon>
        <taxon>Eupercaria</taxon>
        <taxon>Perciformes</taxon>
        <taxon>Percoidei</taxon>
        <taxon>Percidae</taxon>
        <taxon>Percinae</taxon>
        <taxon>Perca</taxon>
    </lineage>
</organism>
<proteinExistence type="predicted"/>
<evidence type="ECO:0000256" key="2">
    <source>
        <dbReference type="ARBA" id="ARBA00022723"/>
    </source>
</evidence>
<keyword evidence="4" id="KW-0862">Zinc</keyword>
<dbReference type="InterPro" id="IPR006612">
    <property type="entry name" value="THAP_Znf"/>
</dbReference>
<comment type="cofactor">
    <cofactor evidence="1">
        <name>a divalent metal cation</name>
        <dbReference type="ChEBI" id="CHEBI:60240"/>
    </cofactor>
</comment>
<keyword evidence="9" id="KW-1185">Reference proteome</keyword>
<dbReference type="InterPro" id="IPR027806">
    <property type="entry name" value="HARBI1_dom"/>
</dbReference>
<dbReference type="PANTHER" id="PTHR23080:SF142">
    <property type="entry name" value="SI:CH211-69L10.4"/>
    <property type="match status" value="1"/>
</dbReference>
<evidence type="ECO:0000256" key="5">
    <source>
        <dbReference type="ARBA" id="ARBA00023125"/>
    </source>
</evidence>
<keyword evidence="3 6" id="KW-0863">Zinc-finger</keyword>
<sequence length="475" mass="52247">MAQATSKACSVPGCCCYSQKQPYLSFHSFPVHGEVRRRWIQAIRREEGPDFTIQTGSTYVCSRHFTLDDYVLGMSSPFSITILRLKADAVPSLFPWNDFTPGGKMDRAEIKKALYDALKREHDYATPLPAGMLDGTVEYIEYLEAQLKNALRPPSSDLFGRYCASDDQMRFYTRFPSERVFRIFWESIAPSASRLLSWTEAQRIGEGSGDLLASPSPPSTLPLIDEFLIYCMQVAVGAKEQVIADTFRIRLTAVSRVTITWANYLYFLLGALPLWASREKVKAAMPGKFKKCCPDVRVILDCAEIPAAAAATASSSRSRASSRCRNGTTFKPYFKGLIGVAPHGLVTFFSPLYAGSVSDEEMTKVSGVLPLLEPGDEVVAGEGFGIGELLSGVGAKLVAAPVERSARSGITREDGEKTQAVARLRTVAGRVIGRIKSNHIWDSPVPPALMGTVRQIWHNCCVMVNFQGPLSLDED</sequence>
<evidence type="ECO:0000256" key="4">
    <source>
        <dbReference type="ARBA" id="ARBA00022833"/>
    </source>
</evidence>
<dbReference type="Gene3D" id="6.20.210.20">
    <property type="entry name" value="THAP domain"/>
    <property type="match status" value="1"/>
</dbReference>
<evidence type="ECO:0000256" key="1">
    <source>
        <dbReference type="ARBA" id="ARBA00001968"/>
    </source>
</evidence>
<dbReference type="SMART" id="SM00980">
    <property type="entry name" value="THAP"/>
    <property type="match status" value="1"/>
</dbReference>
<dbReference type="SUPFAM" id="SSF57716">
    <property type="entry name" value="Glucocorticoid receptor-like (DNA-binding domain)"/>
    <property type="match status" value="1"/>
</dbReference>
<evidence type="ECO:0000313" key="8">
    <source>
        <dbReference type="EMBL" id="KAF1373313.1"/>
    </source>
</evidence>
<dbReference type="SMART" id="SM00692">
    <property type="entry name" value="DM3"/>
    <property type="match status" value="1"/>
</dbReference>
<reference evidence="8 9" key="1">
    <citation type="submission" date="2019-06" db="EMBL/GenBank/DDBJ databases">
        <title>A chromosome-scale genome assembly of the European perch, Perca fluviatilis.</title>
        <authorList>
            <person name="Roques C."/>
            <person name="Zahm M."/>
            <person name="Cabau C."/>
            <person name="Klopp C."/>
            <person name="Bouchez O."/>
            <person name="Donnadieu C."/>
            <person name="Kuhl H."/>
            <person name="Gislard M."/>
            <person name="Guendouz S."/>
            <person name="Journot L."/>
            <person name="Haffray P."/>
            <person name="Bestin A."/>
            <person name="Morvezen R."/>
            <person name="Feron R."/>
            <person name="Wen M."/>
            <person name="Jouanno E."/>
            <person name="Herpin A."/>
            <person name="Schartl M."/>
            <person name="Postlethwait J."/>
            <person name="Schaerlinger B."/>
            <person name="Chardard D."/>
            <person name="Lecocq T."/>
            <person name="Poncet C."/>
            <person name="Jaffrelo L."/>
            <person name="Lampietro C."/>
            <person name="Guiguen Y."/>
        </authorList>
    </citation>
    <scope>NUCLEOTIDE SEQUENCE [LARGE SCALE GENOMIC DNA]</scope>
    <source>
        <tissue evidence="8">Blood</tissue>
    </source>
</reference>
<gene>
    <name evidence="8" type="ORF">PFLUV_G00259240</name>
</gene>
<feature type="domain" description="THAP-type" evidence="7">
    <location>
        <begin position="1"/>
        <end position="94"/>
    </location>
</feature>
<comment type="caution">
    <text evidence="8">The sequence shown here is derived from an EMBL/GenBank/DDBJ whole genome shotgun (WGS) entry which is preliminary data.</text>
</comment>
<evidence type="ECO:0000313" key="9">
    <source>
        <dbReference type="Proteomes" id="UP000465112"/>
    </source>
</evidence>
<dbReference type="Pfam" id="PF05485">
    <property type="entry name" value="THAP"/>
    <property type="match status" value="1"/>
</dbReference>
<evidence type="ECO:0000256" key="3">
    <source>
        <dbReference type="ARBA" id="ARBA00022771"/>
    </source>
</evidence>
<dbReference type="PANTHER" id="PTHR23080">
    <property type="entry name" value="THAP DOMAIN PROTEIN"/>
    <property type="match status" value="1"/>
</dbReference>
<dbReference type="AlphaFoldDB" id="A0A6A5EBD6"/>
<name>A0A6A5EBD6_PERFL</name>